<protein>
    <submittedName>
        <fullName evidence="1">Uncharacterized protein</fullName>
    </submittedName>
</protein>
<evidence type="ECO:0000313" key="2">
    <source>
        <dbReference type="Proteomes" id="UP000730739"/>
    </source>
</evidence>
<sequence>MPDTDIANTAAASERFFRLYERHCVEPNEDTLFSFLEASHSLNDRLKIGANQDFLMLANSQR</sequence>
<evidence type="ECO:0000313" key="1">
    <source>
        <dbReference type="EMBL" id="MBP2235530.1"/>
    </source>
</evidence>
<accession>A0ABS4QZR4</accession>
<reference evidence="1 2" key="1">
    <citation type="submission" date="2021-03" db="EMBL/GenBank/DDBJ databases">
        <title>Genomic Encyclopedia of Type Strains, Phase IV (KMG-IV): sequencing the most valuable type-strain genomes for metagenomic binning, comparative biology and taxonomic classification.</title>
        <authorList>
            <person name="Goeker M."/>
        </authorList>
    </citation>
    <scope>NUCLEOTIDE SEQUENCE [LARGE SCALE GENOMIC DNA]</scope>
    <source>
        <strain evidence="1 2">DSM 13372</strain>
    </source>
</reference>
<name>A0ABS4QZR4_9HYPH</name>
<comment type="caution">
    <text evidence="1">The sequence shown here is derived from an EMBL/GenBank/DDBJ whole genome shotgun (WGS) entry which is preliminary data.</text>
</comment>
<dbReference type="Proteomes" id="UP000730739">
    <property type="component" value="Unassembled WGS sequence"/>
</dbReference>
<dbReference type="EMBL" id="JAGILA010000002">
    <property type="protein sequence ID" value="MBP2235530.1"/>
    <property type="molecule type" value="Genomic_DNA"/>
</dbReference>
<organism evidence="1 2">
    <name type="scientific">Sinorhizobium kostiense</name>
    <dbReference type="NCBI Taxonomy" id="76747"/>
    <lineage>
        <taxon>Bacteria</taxon>
        <taxon>Pseudomonadati</taxon>
        <taxon>Pseudomonadota</taxon>
        <taxon>Alphaproteobacteria</taxon>
        <taxon>Hyphomicrobiales</taxon>
        <taxon>Rhizobiaceae</taxon>
        <taxon>Sinorhizobium/Ensifer group</taxon>
        <taxon>Sinorhizobium</taxon>
    </lineage>
</organism>
<dbReference type="RefSeq" id="WP_234939350.1">
    <property type="nucleotide sequence ID" value="NZ_JAGILA010000002.1"/>
</dbReference>
<gene>
    <name evidence="1" type="ORF">J2Z31_002022</name>
</gene>
<keyword evidence="2" id="KW-1185">Reference proteome</keyword>
<proteinExistence type="predicted"/>